<dbReference type="Pfam" id="PF01494">
    <property type="entry name" value="FAD_binding_3"/>
    <property type="match status" value="1"/>
</dbReference>
<accession>A0A0C2JJF1</accession>
<feature type="domain" description="FAD-binding" evidence="3">
    <location>
        <begin position="6"/>
        <end position="350"/>
    </location>
</feature>
<protein>
    <submittedName>
        <fullName evidence="4">FAD-binding monooxygenase</fullName>
    </submittedName>
</protein>
<evidence type="ECO:0000313" key="5">
    <source>
        <dbReference type="Proteomes" id="UP000031675"/>
    </source>
</evidence>
<reference evidence="5" key="1">
    <citation type="journal article" date="2015" name="Chem. Biol.">
        <title>Structure, bioactivity, and resistance mechanism of streptomonomicin, an unusual lasso Peptide from an understudied halophilic actinomycete.</title>
        <authorList>
            <person name="Metelev M."/>
            <person name="Tietz J.I."/>
            <person name="Melby J.O."/>
            <person name="Blair P.M."/>
            <person name="Zhu L."/>
            <person name="Livnat I."/>
            <person name="Severinov K."/>
            <person name="Mitchell D.A."/>
        </authorList>
    </citation>
    <scope>NUCLEOTIDE SEQUENCE [LARGE SCALE GENOMIC DNA]</scope>
    <source>
        <strain evidence="5">YIM 90003</strain>
    </source>
</reference>
<dbReference type="Proteomes" id="UP000031675">
    <property type="component" value="Unassembled WGS sequence"/>
</dbReference>
<evidence type="ECO:0000313" key="4">
    <source>
        <dbReference type="EMBL" id="KIH99060.1"/>
    </source>
</evidence>
<dbReference type="PANTHER" id="PTHR13789:SF309">
    <property type="entry name" value="PUTATIVE (AFU_ORTHOLOGUE AFUA_6G14510)-RELATED"/>
    <property type="match status" value="1"/>
</dbReference>
<dbReference type="STRING" id="183763.LP52_09350"/>
<dbReference type="GO" id="GO:0071949">
    <property type="term" value="F:FAD binding"/>
    <property type="evidence" value="ECO:0007669"/>
    <property type="project" value="InterPro"/>
</dbReference>
<dbReference type="PRINTS" id="PR00420">
    <property type="entry name" value="RNGMNOXGNASE"/>
</dbReference>
<proteinExistence type="predicted"/>
<dbReference type="InterPro" id="IPR002938">
    <property type="entry name" value="FAD-bd"/>
</dbReference>
<dbReference type="InterPro" id="IPR036188">
    <property type="entry name" value="FAD/NAD-bd_sf"/>
</dbReference>
<dbReference type="InterPro" id="IPR050493">
    <property type="entry name" value="FAD-dep_Monooxygenase_BioMet"/>
</dbReference>
<evidence type="ECO:0000256" key="2">
    <source>
        <dbReference type="ARBA" id="ARBA00023033"/>
    </source>
</evidence>
<evidence type="ECO:0000256" key="1">
    <source>
        <dbReference type="ARBA" id="ARBA00023002"/>
    </source>
</evidence>
<dbReference type="AlphaFoldDB" id="A0A0C2JJF1"/>
<dbReference type="RefSeq" id="WP_040272507.1">
    <property type="nucleotide sequence ID" value="NZ_JROO01000016.1"/>
</dbReference>
<dbReference type="SUPFAM" id="SSF51905">
    <property type="entry name" value="FAD/NAD(P)-binding domain"/>
    <property type="match status" value="1"/>
</dbReference>
<dbReference type="EMBL" id="JROO01000016">
    <property type="protein sequence ID" value="KIH99060.1"/>
    <property type="molecule type" value="Genomic_DNA"/>
</dbReference>
<keyword evidence="2 4" id="KW-0503">Monooxygenase</keyword>
<keyword evidence="1" id="KW-0560">Oxidoreductase</keyword>
<evidence type="ECO:0000259" key="3">
    <source>
        <dbReference type="Pfam" id="PF01494"/>
    </source>
</evidence>
<dbReference type="Gene3D" id="3.50.50.60">
    <property type="entry name" value="FAD/NAD(P)-binding domain"/>
    <property type="match status" value="1"/>
</dbReference>
<comment type="caution">
    <text evidence="4">The sequence shown here is derived from an EMBL/GenBank/DDBJ whole genome shotgun (WGS) entry which is preliminary data.</text>
</comment>
<keyword evidence="5" id="KW-1185">Reference proteome</keyword>
<dbReference type="OrthoDB" id="9782160at2"/>
<organism evidence="4 5">
    <name type="scientific">Streptomonospora alba</name>
    <dbReference type="NCBI Taxonomy" id="183763"/>
    <lineage>
        <taxon>Bacteria</taxon>
        <taxon>Bacillati</taxon>
        <taxon>Actinomycetota</taxon>
        <taxon>Actinomycetes</taxon>
        <taxon>Streptosporangiales</taxon>
        <taxon>Nocardiopsidaceae</taxon>
        <taxon>Streptomonospora</taxon>
    </lineage>
</organism>
<sequence length="397" mass="41146">MAERLTATVVGGGIAGLAAAVALEQAGWRTRVLERASAFGEVGAGVALTRNGVAAFKALGFDDHAVDALGYETPATGLQDMHGRWLLRVPGERDDVRSVTTILGSHRKRLHAALRGAAETVGAELLTGAAVTGVRPGAADGGPAEVTWESGGTTHSAASDLVVGADGIWSAVRNGLFPDVHPRYSGATSWRAVVPDTTTDGGLAEMWGPSAEFGALRVSDTEVYWYGYFQHPEGASFADEKDAALQRFGDWAPRVPAMIDATAADRLMRHDVYHLPGGLPTYTVGRVVMVGDAAHAALPTVGQGAATALEDGICVGRLVAAPVAAGGAMAPAMAAYDRTRRPRCRAIARRAVQLARFGADLGGGWRQSARNTALRLIPGALAAKGAGGSIMSWTPPK</sequence>
<dbReference type="PANTHER" id="PTHR13789">
    <property type="entry name" value="MONOOXYGENASE"/>
    <property type="match status" value="1"/>
</dbReference>
<dbReference type="GO" id="GO:0004497">
    <property type="term" value="F:monooxygenase activity"/>
    <property type="evidence" value="ECO:0007669"/>
    <property type="project" value="UniProtKB-KW"/>
</dbReference>
<gene>
    <name evidence="4" type="ORF">LP52_09350</name>
</gene>
<name>A0A0C2JJF1_9ACTN</name>